<dbReference type="PRINTS" id="PR01407">
    <property type="entry name" value="BUTYPHLNCDUF"/>
</dbReference>
<dbReference type="Pfam" id="PF00622">
    <property type="entry name" value="SPRY"/>
    <property type="match status" value="1"/>
</dbReference>
<sequence>MVLNAIPPKDLKVTHIQQWFPCLTFMHSDFSLNLFTMLCTIDDERNNVFILKDGVQQYAVDVTLDPDTAHPFLILSDDGKQVHCDQEENDLPDNPERFSKFGIVLGKQSFSSGRFYFEVQVKAKTLWMLGVARESVNRKEEFTFDWTPKKGYWCVFKGDENLCVALKDPPVRVSFQSYPEKVGVFVDYEEGLVSFHDVEHATLIYSFTGRSFTEKLYPLFCPGFNDDGKISPPLIICPVMGDELTKPHLLIKTT</sequence>
<dbReference type="SMART" id="SM00449">
    <property type="entry name" value="SPRY"/>
    <property type="match status" value="1"/>
</dbReference>
<dbReference type="Proteomes" id="UP000261580">
    <property type="component" value="Unassembled WGS sequence"/>
</dbReference>
<dbReference type="STRING" id="32507.ENSNBRP00000027389"/>
<dbReference type="InterPro" id="IPR001870">
    <property type="entry name" value="B30.2/SPRY"/>
</dbReference>
<dbReference type="SUPFAM" id="SSF49899">
    <property type="entry name" value="Concanavalin A-like lectins/glucanases"/>
    <property type="match status" value="1"/>
</dbReference>
<evidence type="ECO:0000259" key="1">
    <source>
        <dbReference type="PROSITE" id="PS50188"/>
    </source>
</evidence>
<name>A0A3Q4N5H0_NEOBR</name>
<proteinExistence type="predicted"/>
<reference evidence="2" key="1">
    <citation type="submission" date="2025-08" db="UniProtKB">
        <authorList>
            <consortium name="Ensembl"/>
        </authorList>
    </citation>
    <scope>IDENTIFICATION</scope>
</reference>
<accession>A0A3Q4N5H0</accession>
<dbReference type="Pfam" id="PF13765">
    <property type="entry name" value="PRY"/>
    <property type="match status" value="1"/>
</dbReference>
<dbReference type="InterPro" id="IPR003879">
    <property type="entry name" value="Butyrophylin_SPRY"/>
</dbReference>
<dbReference type="InterPro" id="IPR013320">
    <property type="entry name" value="ConA-like_dom_sf"/>
</dbReference>
<dbReference type="SMART" id="SM00589">
    <property type="entry name" value="PRY"/>
    <property type="match status" value="1"/>
</dbReference>
<dbReference type="OMA" id="FFDADHA"/>
<dbReference type="AlphaFoldDB" id="A0A3Q4N5H0"/>
<evidence type="ECO:0000313" key="3">
    <source>
        <dbReference type="Proteomes" id="UP000261580"/>
    </source>
</evidence>
<dbReference type="PANTHER" id="PTHR24103">
    <property type="entry name" value="E3 UBIQUITIN-PROTEIN LIGASE TRIM"/>
    <property type="match status" value="1"/>
</dbReference>
<dbReference type="Bgee" id="ENSNBRG00000020899">
    <property type="expression patterns" value="Expressed in blood and 4 other cell types or tissues"/>
</dbReference>
<keyword evidence="3" id="KW-1185">Reference proteome</keyword>
<protein>
    <recommendedName>
        <fullName evidence="1">B30.2/SPRY domain-containing protein</fullName>
    </recommendedName>
</protein>
<feature type="domain" description="B30.2/SPRY" evidence="1">
    <location>
        <begin position="42"/>
        <end position="239"/>
    </location>
</feature>
<dbReference type="FunFam" id="2.60.120.920:FF:000004">
    <property type="entry name" value="Butyrophilin subfamily 1 member A1"/>
    <property type="match status" value="1"/>
</dbReference>
<dbReference type="InterPro" id="IPR043136">
    <property type="entry name" value="B30.2/SPRY_sf"/>
</dbReference>
<dbReference type="InterPro" id="IPR003877">
    <property type="entry name" value="SPRY_dom"/>
</dbReference>
<dbReference type="InterPro" id="IPR006574">
    <property type="entry name" value="PRY"/>
</dbReference>
<reference evidence="2" key="2">
    <citation type="submission" date="2025-09" db="UniProtKB">
        <authorList>
            <consortium name="Ensembl"/>
        </authorList>
    </citation>
    <scope>IDENTIFICATION</scope>
</reference>
<dbReference type="Gene3D" id="2.60.120.920">
    <property type="match status" value="1"/>
</dbReference>
<dbReference type="CDD" id="cd13733">
    <property type="entry name" value="SPRY_PRY_C-I_1"/>
    <property type="match status" value="1"/>
</dbReference>
<evidence type="ECO:0000313" key="2">
    <source>
        <dbReference type="Ensembl" id="ENSNBRP00000027389.1"/>
    </source>
</evidence>
<dbReference type="Ensembl" id="ENSNBRT00000028106.1">
    <property type="protein sequence ID" value="ENSNBRP00000027389.1"/>
    <property type="gene ID" value="ENSNBRG00000020899.1"/>
</dbReference>
<dbReference type="PROSITE" id="PS50188">
    <property type="entry name" value="B302_SPRY"/>
    <property type="match status" value="1"/>
</dbReference>
<dbReference type="InterPro" id="IPR050143">
    <property type="entry name" value="TRIM/RBCC"/>
</dbReference>
<organism evidence="2 3">
    <name type="scientific">Neolamprologus brichardi</name>
    <name type="common">Fairy cichlid</name>
    <name type="synonym">Lamprologus brichardi</name>
    <dbReference type="NCBI Taxonomy" id="32507"/>
    <lineage>
        <taxon>Eukaryota</taxon>
        <taxon>Metazoa</taxon>
        <taxon>Chordata</taxon>
        <taxon>Craniata</taxon>
        <taxon>Vertebrata</taxon>
        <taxon>Euteleostomi</taxon>
        <taxon>Actinopterygii</taxon>
        <taxon>Neopterygii</taxon>
        <taxon>Teleostei</taxon>
        <taxon>Neoteleostei</taxon>
        <taxon>Acanthomorphata</taxon>
        <taxon>Ovalentaria</taxon>
        <taxon>Cichlomorphae</taxon>
        <taxon>Cichliformes</taxon>
        <taxon>Cichlidae</taxon>
        <taxon>African cichlids</taxon>
        <taxon>Pseudocrenilabrinae</taxon>
        <taxon>Lamprologini</taxon>
        <taxon>Neolamprologus</taxon>
    </lineage>
</organism>
<dbReference type="GeneTree" id="ENSGT01040000240400"/>